<reference evidence="4 5" key="1">
    <citation type="submission" date="2018-03" db="EMBL/GenBank/DDBJ databases">
        <title>Genome sequencing of Weissella confusa isolates.</title>
        <authorList>
            <person name="Kajala I."/>
            <person name="Baruah R."/>
            <person name="Bergsveinson J."/>
            <person name="Juvonen R."/>
            <person name="Ziola B."/>
        </authorList>
    </citation>
    <scope>NUCLEOTIDE SEQUENCE [LARGE SCALE GENOMIC DNA]</scope>
    <source>
        <strain evidence="4 5">VTT E-062653</strain>
    </source>
</reference>
<dbReference type="Proteomes" id="UP000297646">
    <property type="component" value="Unassembled WGS sequence"/>
</dbReference>
<dbReference type="Proteomes" id="UP000650485">
    <property type="component" value="Unassembled WGS sequence"/>
</dbReference>
<organism evidence="4 5">
    <name type="scientific">Weissella confusa</name>
    <name type="common">Lactobacillus confusus</name>
    <dbReference type="NCBI Taxonomy" id="1583"/>
    <lineage>
        <taxon>Bacteria</taxon>
        <taxon>Bacillati</taxon>
        <taxon>Bacillota</taxon>
        <taxon>Bacilli</taxon>
        <taxon>Lactobacillales</taxon>
        <taxon>Lactobacillaceae</taxon>
        <taxon>Weissella</taxon>
    </lineage>
</organism>
<accession>A0A0R2F6B7</accession>
<sequence>MEFTKEPGRLFHETDGELDAEILFPEINDGQTWSIDHTYVNPSLRGQGIAGQMLAEVVSMAEEAGVTLRPVCSYARKAFFMNPEYQKIQAKG</sequence>
<evidence type="ECO:0000259" key="2">
    <source>
        <dbReference type="PROSITE" id="PS51729"/>
    </source>
</evidence>
<feature type="domain" description="N-acetyltransferase" evidence="2">
    <location>
        <begin position="2"/>
        <end position="90"/>
    </location>
</feature>
<protein>
    <submittedName>
        <fullName evidence="4">N-acetyltransferase</fullName>
    </submittedName>
</protein>
<keyword evidence="4" id="KW-0808">Transferase</keyword>
<evidence type="ECO:0000313" key="4">
    <source>
        <dbReference type="EMBL" id="TGE75257.1"/>
    </source>
</evidence>
<feature type="domain" description="N-acetyltransferase" evidence="1">
    <location>
        <begin position="1"/>
        <end position="92"/>
    </location>
</feature>
<gene>
    <name evidence="4" type="ORF">C6P11_02185</name>
    <name evidence="3" type="ORF">H7R52_08070</name>
</gene>
<dbReference type="InterPro" id="IPR000182">
    <property type="entry name" value="GNAT_dom"/>
</dbReference>
<proteinExistence type="predicted"/>
<dbReference type="PANTHER" id="PTHR31435">
    <property type="entry name" value="PROTEIN NATD1"/>
    <property type="match status" value="1"/>
</dbReference>
<dbReference type="RefSeq" id="WP_056973134.1">
    <property type="nucleotide sequence ID" value="NZ_ALXJ01000108.1"/>
</dbReference>
<dbReference type="Pfam" id="PF14542">
    <property type="entry name" value="Acetyltransf_CG"/>
    <property type="match status" value="1"/>
</dbReference>
<dbReference type="SUPFAM" id="SSF55729">
    <property type="entry name" value="Acyl-CoA N-acyltransferases (Nat)"/>
    <property type="match status" value="1"/>
</dbReference>
<dbReference type="PROSITE" id="PS51729">
    <property type="entry name" value="GNAT_YJDJ"/>
    <property type="match status" value="1"/>
</dbReference>
<dbReference type="EMBL" id="PVSN01000014">
    <property type="protein sequence ID" value="TGE75257.1"/>
    <property type="molecule type" value="Genomic_DNA"/>
</dbReference>
<dbReference type="GO" id="GO:0016747">
    <property type="term" value="F:acyltransferase activity, transferring groups other than amino-acyl groups"/>
    <property type="evidence" value="ECO:0007669"/>
    <property type="project" value="InterPro"/>
</dbReference>
<dbReference type="PROSITE" id="PS51186">
    <property type="entry name" value="GNAT"/>
    <property type="match status" value="1"/>
</dbReference>
<reference evidence="3" key="2">
    <citation type="submission" date="2020-08" db="EMBL/GenBank/DDBJ databases">
        <title>Complete genome sequence of Weissella confusa strain FS54 provides insights into metabolic potential.</title>
        <authorList>
            <person name="Fhoula I."/>
            <person name="Najjari A."/>
            <person name="Lekired A."/>
            <person name="Bessrour-Aouam N."/>
            <person name="Jaballah S."/>
            <person name="Klibi N."/>
            <person name="Ouzari H.-I."/>
        </authorList>
    </citation>
    <scope>NUCLEOTIDE SEQUENCE</scope>
    <source>
        <strain evidence="3">FS54</strain>
    </source>
</reference>
<dbReference type="PANTHER" id="PTHR31435:SF10">
    <property type="entry name" value="BSR4717 PROTEIN"/>
    <property type="match status" value="1"/>
</dbReference>
<name>A0A0R2F6B7_WEICO</name>
<dbReference type="AlphaFoldDB" id="A0A0R2F6B7"/>
<dbReference type="CDD" id="cd04301">
    <property type="entry name" value="NAT_SF"/>
    <property type="match status" value="1"/>
</dbReference>
<dbReference type="InterPro" id="IPR045057">
    <property type="entry name" value="Gcn5-rel_NAT"/>
</dbReference>
<evidence type="ECO:0000313" key="5">
    <source>
        <dbReference type="Proteomes" id="UP000297646"/>
    </source>
</evidence>
<dbReference type="InterPro" id="IPR016181">
    <property type="entry name" value="Acyl_CoA_acyltransferase"/>
</dbReference>
<evidence type="ECO:0000313" key="3">
    <source>
        <dbReference type="EMBL" id="MBC6498631.1"/>
    </source>
</evidence>
<dbReference type="InterPro" id="IPR031165">
    <property type="entry name" value="GNAT_YJDJ"/>
</dbReference>
<dbReference type="OrthoDB" id="9793389at2"/>
<dbReference type="Gene3D" id="3.40.630.30">
    <property type="match status" value="1"/>
</dbReference>
<evidence type="ECO:0000259" key="1">
    <source>
        <dbReference type="PROSITE" id="PS51186"/>
    </source>
</evidence>
<dbReference type="EMBL" id="JACSZT010000006">
    <property type="protein sequence ID" value="MBC6498631.1"/>
    <property type="molecule type" value="Genomic_DNA"/>
</dbReference>
<comment type="caution">
    <text evidence="4">The sequence shown here is derived from an EMBL/GenBank/DDBJ whole genome shotgun (WGS) entry which is preliminary data.</text>
</comment>